<sequence length="310" mass="36532">MISKEKILEYARILKKGGSLENPKLELKEKWWDFSDELGIYEFIKDTTALANTYGGNGYIIIGVSEGNGDLHDAPYPTYKKYDDPTKLKDSIYRYVQEPFQIEFQDYEIEGKIIVVLEIQESFNRPHVIKNHKTGKYQYQNFIPIRKTSGVRPADKFDLDIMYSTRNISIPSYKLDLYVENETRMFWQDYKQKRGFCINVTMINTGERTNFVTSGELIITSNEVTFSNFEMKQWRVKSQGNWFSLEEQEYIILQPNEVKNVSIGFVIEKDFAKFEQLKKDNFKDMHFHLNIKDMKHTISSCDFEIASTMF</sequence>
<accession>A0A2X1AAX0</accession>
<dbReference type="Pfam" id="PF04326">
    <property type="entry name" value="SLFN_AlbA_2"/>
    <property type="match status" value="1"/>
</dbReference>
<dbReference type="AlphaFoldDB" id="A0A2X1AAX0"/>
<gene>
    <name evidence="2" type="ORF">NCTC7582_05214</name>
</gene>
<organism evidence="2 3">
    <name type="scientific">Lysinibacillus capsici</name>
    <dbReference type="NCBI Taxonomy" id="2115968"/>
    <lineage>
        <taxon>Bacteria</taxon>
        <taxon>Bacillati</taxon>
        <taxon>Bacillota</taxon>
        <taxon>Bacilli</taxon>
        <taxon>Bacillales</taxon>
        <taxon>Bacillaceae</taxon>
        <taxon>Lysinibacillus</taxon>
    </lineage>
</organism>
<evidence type="ECO:0000259" key="1">
    <source>
        <dbReference type="Pfam" id="PF04326"/>
    </source>
</evidence>
<protein>
    <submittedName>
        <fullName evidence="2">Divergent AAA domain</fullName>
    </submittedName>
</protein>
<dbReference type="InterPro" id="IPR007421">
    <property type="entry name" value="Schlafen_AlbA_2_dom"/>
</dbReference>
<name>A0A2X1AAX0_9BACI</name>
<evidence type="ECO:0000313" key="3">
    <source>
        <dbReference type="Proteomes" id="UP000251431"/>
    </source>
</evidence>
<dbReference type="EMBL" id="UAQE01000008">
    <property type="protein sequence ID" value="SPU40670.1"/>
    <property type="molecule type" value="Genomic_DNA"/>
</dbReference>
<reference evidence="2 3" key="1">
    <citation type="submission" date="2018-06" db="EMBL/GenBank/DDBJ databases">
        <authorList>
            <consortium name="Pathogen Informatics"/>
            <person name="Doyle S."/>
        </authorList>
    </citation>
    <scope>NUCLEOTIDE SEQUENCE [LARGE SCALE GENOMIC DNA]</scope>
    <source>
        <strain evidence="2 3">NCTC7582</strain>
    </source>
</reference>
<dbReference type="Gene3D" id="3.30.950.30">
    <property type="entry name" value="Schlafen, AAA domain"/>
    <property type="match status" value="1"/>
</dbReference>
<proteinExistence type="predicted"/>
<dbReference type="Proteomes" id="UP000251431">
    <property type="component" value="Unassembled WGS sequence"/>
</dbReference>
<dbReference type="InterPro" id="IPR038461">
    <property type="entry name" value="Schlafen_AlbA_2_dom_sf"/>
</dbReference>
<dbReference type="RefSeq" id="WP_181574735.1">
    <property type="nucleotide sequence ID" value="NZ_UAQE01000008.1"/>
</dbReference>
<evidence type="ECO:0000313" key="2">
    <source>
        <dbReference type="EMBL" id="SPU40670.1"/>
    </source>
</evidence>
<feature type="domain" description="Schlafen AlbA-2" evidence="1">
    <location>
        <begin position="21"/>
        <end position="152"/>
    </location>
</feature>